<dbReference type="EMBL" id="FNIX01000018">
    <property type="protein sequence ID" value="SDP87661.1"/>
    <property type="molecule type" value="Genomic_DNA"/>
</dbReference>
<evidence type="ECO:0000256" key="3">
    <source>
        <dbReference type="ARBA" id="ARBA00022679"/>
    </source>
</evidence>
<evidence type="ECO:0000256" key="6">
    <source>
        <dbReference type="ARBA" id="ARBA00023136"/>
    </source>
</evidence>
<evidence type="ECO:0000256" key="4">
    <source>
        <dbReference type="ARBA" id="ARBA00022692"/>
    </source>
</evidence>
<reference evidence="10" key="1">
    <citation type="submission" date="2016-10" db="EMBL/GenBank/DDBJ databases">
        <authorList>
            <person name="Varghese N."/>
            <person name="Submissions S."/>
        </authorList>
    </citation>
    <scope>NUCLEOTIDE SEQUENCE [LARGE SCALE GENOMIC DNA]</scope>
    <source>
        <strain evidence="10">CGMCC 4.6609</strain>
    </source>
</reference>
<dbReference type="STRING" id="641025.SAMN05421507_11831"/>
<protein>
    <submittedName>
        <fullName evidence="9">Alpha-1,6-mannosyltransferase</fullName>
    </submittedName>
</protein>
<evidence type="ECO:0000313" key="10">
    <source>
        <dbReference type="Proteomes" id="UP000199691"/>
    </source>
</evidence>
<feature type="transmembrane region" description="Helical" evidence="8">
    <location>
        <begin position="261"/>
        <end position="286"/>
    </location>
</feature>
<keyword evidence="5 8" id="KW-1133">Transmembrane helix</keyword>
<keyword evidence="3 9" id="KW-0808">Transferase</keyword>
<keyword evidence="4 8" id="KW-0812">Transmembrane</keyword>
<feature type="transmembrane region" description="Helical" evidence="8">
    <location>
        <begin position="178"/>
        <end position="197"/>
    </location>
</feature>
<gene>
    <name evidence="9" type="ORF">SAMN05421507_11831</name>
</gene>
<dbReference type="Proteomes" id="UP000199691">
    <property type="component" value="Unassembled WGS sequence"/>
</dbReference>
<evidence type="ECO:0000313" key="9">
    <source>
        <dbReference type="EMBL" id="SDP87661.1"/>
    </source>
</evidence>
<feature type="transmembrane region" description="Helical" evidence="8">
    <location>
        <begin position="396"/>
        <end position="421"/>
    </location>
</feature>
<feature type="transmembrane region" description="Helical" evidence="8">
    <location>
        <begin position="60"/>
        <end position="79"/>
    </location>
</feature>
<evidence type="ECO:0000256" key="1">
    <source>
        <dbReference type="ARBA" id="ARBA00004141"/>
    </source>
</evidence>
<evidence type="ECO:0000256" key="5">
    <source>
        <dbReference type="ARBA" id="ARBA00022989"/>
    </source>
</evidence>
<keyword evidence="10" id="KW-1185">Reference proteome</keyword>
<evidence type="ECO:0000256" key="2">
    <source>
        <dbReference type="ARBA" id="ARBA00022676"/>
    </source>
</evidence>
<feature type="transmembrane region" description="Helical" evidence="8">
    <location>
        <begin position="366"/>
        <end position="384"/>
    </location>
</feature>
<comment type="subcellular location">
    <subcellularLocation>
        <location evidence="1">Membrane</location>
        <topology evidence="1">Multi-pass membrane protein</topology>
    </subcellularLocation>
</comment>
<feature type="transmembrane region" description="Helical" evidence="8">
    <location>
        <begin position="34"/>
        <end position="53"/>
    </location>
</feature>
<accession>A0A1H0WAU4</accession>
<proteinExistence type="inferred from homology"/>
<name>A0A1H0WAU4_9PSEU</name>
<dbReference type="AlphaFoldDB" id="A0A1H0WAU4"/>
<feature type="transmembrane region" description="Helical" evidence="8">
    <location>
        <begin position="455"/>
        <end position="476"/>
    </location>
</feature>
<feature type="transmembrane region" description="Helical" evidence="8">
    <location>
        <begin position="209"/>
        <end position="226"/>
    </location>
</feature>
<evidence type="ECO:0000256" key="7">
    <source>
        <dbReference type="ARBA" id="ARBA00043987"/>
    </source>
</evidence>
<organism evidence="9 10">
    <name type="scientific">Lentzea jiangxiensis</name>
    <dbReference type="NCBI Taxonomy" id="641025"/>
    <lineage>
        <taxon>Bacteria</taxon>
        <taxon>Bacillati</taxon>
        <taxon>Actinomycetota</taxon>
        <taxon>Actinomycetes</taxon>
        <taxon>Pseudonocardiales</taxon>
        <taxon>Pseudonocardiaceae</taxon>
        <taxon>Lentzea</taxon>
    </lineage>
</organism>
<feature type="transmembrane region" description="Helical" evidence="8">
    <location>
        <begin position="292"/>
        <end position="316"/>
    </location>
</feature>
<dbReference type="GO" id="GO:0016020">
    <property type="term" value="C:membrane"/>
    <property type="evidence" value="ECO:0007669"/>
    <property type="project" value="UniProtKB-SubCell"/>
</dbReference>
<dbReference type="NCBIfam" id="NF038066">
    <property type="entry name" value="MptB"/>
    <property type="match status" value="1"/>
</dbReference>
<evidence type="ECO:0000256" key="8">
    <source>
        <dbReference type="SAM" id="Phobius"/>
    </source>
</evidence>
<feature type="transmembrane region" description="Helical" evidence="8">
    <location>
        <begin position="232"/>
        <end position="249"/>
    </location>
</feature>
<keyword evidence="2 9" id="KW-0328">Glycosyltransferase</keyword>
<dbReference type="InterPro" id="IPR049829">
    <property type="entry name" value="MptA/B-like"/>
</dbReference>
<dbReference type="GO" id="GO:0016757">
    <property type="term" value="F:glycosyltransferase activity"/>
    <property type="evidence" value="ECO:0007669"/>
    <property type="project" value="UniProtKB-KW"/>
</dbReference>
<dbReference type="Pfam" id="PF26314">
    <property type="entry name" value="MptA_B_family"/>
    <property type="match status" value="1"/>
</dbReference>
<comment type="similarity">
    <text evidence="7">Belongs to the MptA/B family.</text>
</comment>
<keyword evidence="6 8" id="KW-0472">Membrane</keyword>
<sequence length="486" mass="50240">MTTGPDSTVSSVQTVTYRWPTTVTPATRDDAPDLVRWTGFGGALLLTAGAWAVSAGAPPLALGAAIAGAGLVVLAWVLLRNALPDPVWLRRTLAWWCGPLLVAPPLFNRDVFSYLAQGEVAARGLDPNVVSPAAGASAEAVARVGSYWRETPSPYGPLFGTVERVIAEVTSGDPVLGIGLYRLVSVLGLLLVVWSVPRLAKIAGVDERAALWLGVLNPLVLWHLIGGVHNDALMLGLMLSGTVVALTALPGVQWWQFTAGVVLIGLGAQVKLPALVALAVVGTALARRLGGGLVRFVLAGLSMVVAAAAVSALTSLAGGSGFGWVRALGTPSKINSWMAPTNWPGYLAGAVFGPQSGQAIISSARIAGLVLILCGVAVVVHRHLRGGISEVTALGMMMSLIVVLGPVIQPWYLLWAVLPLAACLPDGPWRTRVAAVAGVFALLVPPLAGDFSGRVAELIAAYVLGIALVAGAYVVLRRARVSVAQS</sequence>